<comment type="caution">
    <text evidence="4">The sequence shown here is derived from an EMBL/GenBank/DDBJ whole genome shotgun (WGS) entry which is preliminary data.</text>
</comment>
<accession>A0ABW9P669</accession>
<protein>
    <submittedName>
        <fullName evidence="4">Helix-turn-helix domain-containing protein</fullName>
    </submittedName>
</protein>
<dbReference type="RefSeq" id="WP_125703398.1">
    <property type="nucleotide sequence ID" value="NZ_JBHTOO010000003.1"/>
</dbReference>
<dbReference type="CDD" id="cd00093">
    <property type="entry name" value="HTH_XRE"/>
    <property type="match status" value="1"/>
</dbReference>
<proteinExistence type="predicted"/>
<keyword evidence="2" id="KW-0472">Membrane</keyword>
<dbReference type="SUPFAM" id="SSF47413">
    <property type="entry name" value="lambda repressor-like DNA-binding domains"/>
    <property type="match status" value="1"/>
</dbReference>
<dbReference type="SMART" id="SM00530">
    <property type="entry name" value="HTH_XRE"/>
    <property type="match status" value="1"/>
</dbReference>
<dbReference type="Gene3D" id="1.10.260.40">
    <property type="entry name" value="lambda repressor-like DNA-binding domains"/>
    <property type="match status" value="1"/>
</dbReference>
<evidence type="ECO:0000313" key="4">
    <source>
        <dbReference type="EMBL" id="MQS44552.1"/>
    </source>
</evidence>
<evidence type="ECO:0000313" key="5">
    <source>
        <dbReference type="Proteomes" id="UP000436655"/>
    </source>
</evidence>
<evidence type="ECO:0000259" key="3">
    <source>
        <dbReference type="PROSITE" id="PS50943"/>
    </source>
</evidence>
<dbReference type="Proteomes" id="UP000436655">
    <property type="component" value="Unassembled WGS sequence"/>
</dbReference>
<dbReference type="EMBL" id="VDFN01000001">
    <property type="protein sequence ID" value="MQS44552.1"/>
    <property type="molecule type" value="Genomic_DNA"/>
</dbReference>
<keyword evidence="2" id="KW-0812">Transmembrane</keyword>
<evidence type="ECO:0000256" key="2">
    <source>
        <dbReference type="SAM" id="Phobius"/>
    </source>
</evidence>
<feature type="transmembrane region" description="Helical" evidence="2">
    <location>
        <begin position="113"/>
        <end position="136"/>
    </location>
</feature>
<keyword evidence="2" id="KW-1133">Transmembrane helix</keyword>
<reference evidence="4 5" key="1">
    <citation type="journal article" date="2019" name="Syst. Appl. Microbiol.">
        <title>Polyphasic characterization of two novel Lactobacillus spp. isolated from blown salami packages: Description of Lactobacillus halodurans sp. nov. and Lactobacillus salsicarnum sp. nov.</title>
        <authorList>
            <person name="Schuster J.A."/>
            <person name="Klingl A."/>
            <person name="Vogel R.F."/>
            <person name="Ehrmann M.A."/>
        </authorList>
    </citation>
    <scope>NUCLEOTIDE SEQUENCE [LARGE SCALE GENOMIC DNA]</scope>
    <source>
        <strain evidence="4 5">TMW 1.2098</strain>
    </source>
</reference>
<feature type="domain" description="HTH cro/C1-type" evidence="3">
    <location>
        <begin position="7"/>
        <end position="61"/>
    </location>
</feature>
<dbReference type="PANTHER" id="PTHR46558:SF11">
    <property type="entry name" value="HTH-TYPE TRANSCRIPTIONAL REGULATOR XRE"/>
    <property type="match status" value="1"/>
</dbReference>
<evidence type="ECO:0000256" key="1">
    <source>
        <dbReference type="ARBA" id="ARBA00023125"/>
    </source>
</evidence>
<dbReference type="PROSITE" id="PS50943">
    <property type="entry name" value="HTH_CROC1"/>
    <property type="match status" value="1"/>
</dbReference>
<dbReference type="InterPro" id="IPR001387">
    <property type="entry name" value="Cro/C1-type_HTH"/>
</dbReference>
<feature type="transmembrane region" description="Helical" evidence="2">
    <location>
        <begin position="172"/>
        <end position="192"/>
    </location>
</feature>
<dbReference type="InterPro" id="IPR010982">
    <property type="entry name" value="Lambda_DNA-bd_dom_sf"/>
</dbReference>
<sequence length="198" mass="22635">MKFGNRLQQLRHAKKITQLELSQDMKVSRQTISSWETGNSFPDIDSLISISDYFDVSLDILIKDDPDVSKYLSRDNVSKKMSKLIILLFCANILFLGYVILGRLNVIKVDSLLVISLFSIFISMLLIFMIIFYSQVKFERSNFISPKITGPISVIAVILGIFFYFINSLMSGIFSGIAFGFIIIYLVNRFNLMDPNKK</sequence>
<gene>
    <name evidence="4" type="ORF">FHL03_03515</name>
</gene>
<keyword evidence="1" id="KW-0238">DNA-binding</keyword>
<dbReference type="Pfam" id="PF01381">
    <property type="entry name" value="HTH_3"/>
    <property type="match status" value="1"/>
</dbReference>
<organism evidence="4 5">
    <name type="scientific">Companilactobacillus mishanensis</name>
    <dbReference type="NCBI Taxonomy" id="2486008"/>
    <lineage>
        <taxon>Bacteria</taxon>
        <taxon>Bacillati</taxon>
        <taxon>Bacillota</taxon>
        <taxon>Bacilli</taxon>
        <taxon>Lactobacillales</taxon>
        <taxon>Lactobacillaceae</taxon>
        <taxon>Companilactobacillus</taxon>
    </lineage>
</organism>
<dbReference type="PANTHER" id="PTHR46558">
    <property type="entry name" value="TRACRIPTIONAL REGULATORY PROTEIN-RELATED-RELATED"/>
    <property type="match status" value="1"/>
</dbReference>
<feature type="transmembrane region" description="Helical" evidence="2">
    <location>
        <begin position="148"/>
        <end position="166"/>
    </location>
</feature>
<feature type="transmembrane region" description="Helical" evidence="2">
    <location>
        <begin position="84"/>
        <end position="101"/>
    </location>
</feature>
<name>A0ABW9P669_9LACO</name>
<keyword evidence="5" id="KW-1185">Reference proteome</keyword>